<dbReference type="PRINTS" id="PR00304">
    <property type="entry name" value="TCOMPLEXTCP1"/>
</dbReference>
<evidence type="ECO:0000256" key="5">
    <source>
        <dbReference type="ARBA" id="ARBA00022490"/>
    </source>
</evidence>
<dbReference type="OrthoDB" id="10248520at2759"/>
<evidence type="ECO:0000313" key="12">
    <source>
        <dbReference type="EMBL" id="EPR78154.1"/>
    </source>
</evidence>
<comment type="similarity">
    <text evidence="3 10">Belongs to the TCP-1 chaperonin family.</text>
</comment>
<dbReference type="InterPro" id="IPR002194">
    <property type="entry name" value="Chaperonin_TCP-1_CS"/>
</dbReference>
<dbReference type="InterPro" id="IPR027410">
    <property type="entry name" value="TCP-1-like_intermed_sf"/>
</dbReference>
<name>S7XGJ1_SPRLO</name>
<dbReference type="GO" id="GO:0016887">
    <property type="term" value="F:ATP hydrolysis activity"/>
    <property type="evidence" value="ECO:0007669"/>
    <property type="project" value="InterPro"/>
</dbReference>
<dbReference type="SUPFAM" id="SSF48592">
    <property type="entry name" value="GroEL equatorial domain-like"/>
    <property type="match status" value="1"/>
</dbReference>
<evidence type="ECO:0000256" key="4">
    <source>
        <dbReference type="ARBA" id="ARBA00011381"/>
    </source>
</evidence>
<sequence>MSNINVIEHQDTRDGIPCLLSNIDIWLEISNILKTTLGPYGRDKLINNSDNDDLILTNDGATILSHLSLSHPSARLLHSLSMCQDVEIGDGTTSVVLLAVEILNCLKSLVKSKYEVIDIVNVIDEIVDVVDIVIRKNIISLEDKSDNSIINSVDDNKEENTITEDGNAVNDTTNVDDNTITKVDDNNTTEVDDDNAVINDNNTIDETTITDEVNDSVAKININASDIRNNFLLKVAGTALTSKILKNSKKYFSEILVAMHNKNYSIKKVVGKNLLDSILVDGICFEKTFSYAGHMQMRKKIIEPKILLLSVDLEWQSERDNAEIKTDIYNYQKFVNAEWNIINKKLDAIRKSGADVIFSTKSIGDYATQYFARYNIFSAGRVGMEDMKRMSAMCGCRINASTENIESNNEEITTGNMKDVGKCDLFEEKQIGKYRYNFITNKNNSTVTLLLRGGGKEILDEAERSLIDGLSILTKIHSTTDVMKENDKMIFNDDLHLVPGGGAVDMQISKELRDISMKLKTKSKLVYRALAQAFEIIPKTLSDNFGMDSIATIQELRLNHSRERKEYGMSIDGVADMVSMGVIEPVVVKQNMYKSALTAVKTLLRVDSLYSVKE</sequence>
<gene>
    <name evidence="12" type="ORF">SLOPH_2739</name>
</gene>
<comment type="subcellular location">
    <subcellularLocation>
        <location evidence="2">Cytoplasm</location>
    </subcellularLocation>
</comment>
<keyword evidence="7 10" id="KW-0067">ATP-binding</keyword>
<dbReference type="VEuPathDB" id="MicrosporidiaDB:SLOPH_2739"/>
<evidence type="ECO:0000256" key="2">
    <source>
        <dbReference type="ARBA" id="ARBA00004496"/>
    </source>
</evidence>
<evidence type="ECO:0000256" key="7">
    <source>
        <dbReference type="ARBA" id="ARBA00022840"/>
    </source>
</evidence>
<keyword evidence="8 10" id="KW-0143">Chaperone</keyword>
<dbReference type="InterPro" id="IPR017998">
    <property type="entry name" value="Chaperone_TCP-1"/>
</dbReference>
<evidence type="ECO:0000256" key="11">
    <source>
        <dbReference type="SAM" id="MobiDB-lite"/>
    </source>
</evidence>
<dbReference type="Gene3D" id="3.50.7.10">
    <property type="entry name" value="GroEL"/>
    <property type="match status" value="1"/>
</dbReference>
<dbReference type="Pfam" id="PF00118">
    <property type="entry name" value="Cpn60_TCP1"/>
    <property type="match status" value="2"/>
</dbReference>
<proteinExistence type="inferred from homology"/>
<evidence type="ECO:0000256" key="1">
    <source>
        <dbReference type="ARBA" id="ARBA00002912"/>
    </source>
</evidence>
<dbReference type="SUPFAM" id="SSF52029">
    <property type="entry name" value="GroEL apical domain-like"/>
    <property type="match status" value="1"/>
</dbReference>
<comment type="subunit">
    <text evidence="4">Component of the T-complex protein 1 (TCP1) complex.</text>
</comment>
<feature type="region of interest" description="Disordered" evidence="11">
    <location>
        <begin position="161"/>
        <end position="180"/>
    </location>
</feature>
<dbReference type="GO" id="GO:0005524">
    <property type="term" value="F:ATP binding"/>
    <property type="evidence" value="ECO:0007669"/>
    <property type="project" value="UniProtKB-KW"/>
</dbReference>
<dbReference type="InterPro" id="IPR027413">
    <property type="entry name" value="GROEL-like_equatorial_sf"/>
</dbReference>
<dbReference type="SUPFAM" id="SSF54849">
    <property type="entry name" value="GroEL-intermediate domain like"/>
    <property type="match status" value="1"/>
</dbReference>
<evidence type="ECO:0000256" key="9">
    <source>
        <dbReference type="ARBA" id="ARBA00032221"/>
    </source>
</evidence>
<dbReference type="PROSITE" id="PS00995">
    <property type="entry name" value="TCP1_3"/>
    <property type="match status" value="1"/>
</dbReference>
<dbReference type="STRING" id="1358809.S7XGJ1"/>
<evidence type="ECO:0000313" key="13">
    <source>
        <dbReference type="Proteomes" id="UP000014978"/>
    </source>
</evidence>
<comment type="caution">
    <text evidence="12">The sequence shown here is derived from an EMBL/GenBank/DDBJ whole genome shotgun (WGS) entry which is preliminary data.</text>
</comment>
<accession>S7XGJ1</accession>
<dbReference type="EMBL" id="ATCN01000996">
    <property type="protein sequence ID" value="EPR78154.1"/>
    <property type="molecule type" value="Genomic_DNA"/>
</dbReference>
<reference evidence="13" key="1">
    <citation type="journal article" date="2013" name="PLoS Genet.">
        <title>The genome of Spraguea lophii and the basis of host-microsporidian interactions.</title>
        <authorList>
            <person name="Campbell S.E."/>
            <person name="Williams T.A."/>
            <person name="Yousuf A."/>
            <person name="Soanes D.M."/>
            <person name="Paszkiewicz K.H."/>
            <person name="Williams B.A.P."/>
        </authorList>
    </citation>
    <scope>NUCLEOTIDE SEQUENCE [LARGE SCALE GENOMIC DNA]</scope>
    <source>
        <strain evidence="13">42_110</strain>
    </source>
</reference>
<dbReference type="InParanoid" id="S7XGJ1"/>
<keyword evidence="6 10" id="KW-0547">Nucleotide-binding</keyword>
<feature type="compositionally biased region" description="Low complexity" evidence="11">
    <location>
        <begin position="165"/>
        <end position="180"/>
    </location>
</feature>
<dbReference type="InterPro" id="IPR027409">
    <property type="entry name" value="GroEL-like_apical_dom_sf"/>
</dbReference>
<dbReference type="Proteomes" id="UP000014978">
    <property type="component" value="Unassembled WGS sequence"/>
</dbReference>
<dbReference type="Gene3D" id="1.10.560.10">
    <property type="entry name" value="GroEL-like equatorial domain"/>
    <property type="match status" value="2"/>
</dbReference>
<comment type="function">
    <text evidence="1">Molecular chaperone; assists the folding of proteins upon ATP hydrolysis.</text>
</comment>
<dbReference type="OMA" id="HRKGNTW"/>
<dbReference type="PROSITE" id="PS00750">
    <property type="entry name" value="TCP1_1"/>
    <property type="match status" value="1"/>
</dbReference>
<protein>
    <recommendedName>
        <fullName evidence="9">CCT-eta</fullName>
    </recommendedName>
</protein>
<dbReference type="GO" id="GO:0005832">
    <property type="term" value="C:chaperonin-containing T-complex"/>
    <property type="evidence" value="ECO:0007669"/>
    <property type="project" value="EnsemblFungi"/>
</dbReference>
<dbReference type="GO" id="GO:0051082">
    <property type="term" value="F:unfolded protein binding"/>
    <property type="evidence" value="ECO:0007669"/>
    <property type="project" value="EnsemblFungi"/>
</dbReference>
<dbReference type="PROSITE" id="PS00751">
    <property type="entry name" value="TCP1_2"/>
    <property type="match status" value="1"/>
</dbReference>
<evidence type="ECO:0000256" key="6">
    <source>
        <dbReference type="ARBA" id="ARBA00022741"/>
    </source>
</evidence>
<keyword evidence="13" id="KW-1185">Reference proteome</keyword>
<dbReference type="InterPro" id="IPR002423">
    <property type="entry name" value="Cpn60/GroEL/TCP-1"/>
</dbReference>
<dbReference type="FunCoup" id="S7XGJ1">
    <property type="interactions" value="337"/>
</dbReference>
<dbReference type="Gene3D" id="3.30.260.10">
    <property type="entry name" value="TCP-1-like chaperonin intermediate domain"/>
    <property type="match status" value="2"/>
</dbReference>
<keyword evidence="5" id="KW-0963">Cytoplasm</keyword>
<dbReference type="PANTHER" id="PTHR11353">
    <property type="entry name" value="CHAPERONIN"/>
    <property type="match status" value="1"/>
</dbReference>
<dbReference type="GO" id="GO:0140662">
    <property type="term" value="F:ATP-dependent protein folding chaperone"/>
    <property type="evidence" value="ECO:0007669"/>
    <property type="project" value="InterPro"/>
</dbReference>
<evidence type="ECO:0000256" key="3">
    <source>
        <dbReference type="ARBA" id="ARBA00008020"/>
    </source>
</evidence>
<dbReference type="FunFam" id="3.50.7.10:FF:000006">
    <property type="entry name" value="T-complex protein 1 subunit eta"/>
    <property type="match status" value="1"/>
</dbReference>
<dbReference type="AlphaFoldDB" id="S7XGJ1"/>
<organism evidence="12 13">
    <name type="scientific">Spraguea lophii (strain 42_110)</name>
    <name type="common">Microsporidian parasite</name>
    <dbReference type="NCBI Taxonomy" id="1358809"/>
    <lineage>
        <taxon>Eukaryota</taxon>
        <taxon>Fungi</taxon>
        <taxon>Fungi incertae sedis</taxon>
        <taxon>Microsporidia</taxon>
        <taxon>Spragueidae</taxon>
        <taxon>Spraguea</taxon>
    </lineage>
</organism>
<evidence type="ECO:0000256" key="8">
    <source>
        <dbReference type="ARBA" id="ARBA00023186"/>
    </source>
</evidence>
<evidence type="ECO:0000256" key="10">
    <source>
        <dbReference type="RuleBase" id="RU004187"/>
    </source>
</evidence>
<dbReference type="HOGENOM" id="CLU_008891_7_1_1"/>